<feature type="region of interest" description="Disordered" evidence="1">
    <location>
        <begin position="87"/>
        <end position="109"/>
    </location>
</feature>
<dbReference type="RefSeq" id="WP_047772310.1">
    <property type="nucleotide sequence ID" value="NZ_KN848373.1"/>
</dbReference>
<dbReference type="Gene3D" id="3.30.530.20">
    <property type="match status" value="1"/>
</dbReference>
<accession>A0A0D0QCW9</accession>
<comment type="caution">
    <text evidence="2">The sequence shown here is derived from an EMBL/GenBank/DDBJ whole genome shotgun (WGS) entry which is preliminary data.</text>
</comment>
<feature type="region of interest" description="Disordered" evidence="1">
    <location>
        <begin position="42"/>
        <end position="75"/>
    </location>
</feature>
<dbReference type="InterPro" id="IPR023393">
    <property type="entry name" value="START-like_dom_sf"/>
</dbReference>
<evidence type="ECO:0000313" key="3">
    <source>
        <dbReference type="Proteomes" id="UP000035100"/>
    </source>
</evidence>
<feature type="region of interest" description="Disordered" evidence="1">
    <location>
        <begin position="1"/>
        <end position="21"/>
    </location>
</feature>
<dbReference type="EMBL" id="AONG01000012">
    <property type="protein sequence ID" value="KIQ68833.1"/>
    <property type="molecule type" value="Genomic_DNA"/>
</dbReference>
<proteinExistence type="predicted"/>
<sequence length="109" mass="12406">MSALPDLRPDPRPPVRKRVTVPLPPRDAFDLFTRGIARWWPDSHTRQRRARRPSRPDLTPYEPREGGRIVETTPPEGRRVTWATITRWGGGPAAGGGLAPRWRGRDRPS</sequence>
<organism evidence="2 3">
    <name type="scientific">Wenxinia marina DSM 24838</name>
    <dbReference type="NCBI Taxonomy" id="1123501"/>
    <lineage>
        <taxon>Bacteria</taxon>
        <taxon>Pseudomonadati</taxon>
        <taxon>Pseudomonadota</taxon>
        <taxon>Alphaproteobacteria</taxon>
        <taxon>Rhodobacterales</taxon>
        <taxon>Roseobacteraceae</taxon>
        <taxon>Wenxinia</taxon>
    </lineage>
</organism>
<protein>
    <submittedName>
        <fullName evidence="2">Uncharacterized protein</fullName>
    </submittedName>
</protein>
<dbReference type="Proteomes" id="UP000035100">
    <property type="component" value="Unassembled WGS sequence"/>
</dbReference>
<evidence type="ECO:0000313" key="2">
    <source>
        <dbReference type="EMBL" id="KIQ68833.1"/>
    </source>
</evidence>
<keyword evidence="3" id="KW-1185">Reference proteome</keyword>
<dbReference type="SUPFAM" id="SSF55961">
    <property type="entry name" value="Bet v1-like"/>
    <property type="match status" value="1"/>
</dbReference>
<dbReference type="STRING" id="1123501.Wenmar_02561"/>
<gene>
    <name evidence="2" type="ORF">Wenmar_02561</name>
</gene>
<dbReference type="AlphaFoldDB" id="A0A0D0QCW9"/>
<feature type="compositionally biased region" description="Gly residues" evidence="1">
    <location>
        <begin position="88"/>
        <end position="98"/>
    </location>
</feature>
<reference evidence="2 3" key="1">
    <citation type="submission" date="2013-01" db="EMBL/GenBank/DDBJ databases">
        <authorList>
            <person name="Fiebig A."/>
            <person name="Goeker M."/>
            <person name="Klenk H.-P.P."/>
        </authorList>
    </citation>
    <scope>NUCLEOTIDE SEQUENCE [LARGE SCALE GENOMIC DNA]</scope>
    <source>
        <strain evidence="2 3">DSM 24838</strain>
    </source>
</reference>
<dbReference type="OrthoDB" id="793407at2"/>
<name>A0A0D0QCW9_9RHOB</name>
<evidence type="ECO:0000256" key="1">
    <source>
        <dbReference type="SAM" id="MobiDB-lite"/>
    </source>
</evidence>